<organism evidence="1 2">
    <name type="scientific">Mesorhizobium zhangyense</name>
    <dbReference type="NCBI Taxonomy" id="1776730"/>
    <lineage>
        <taxon>Bacteria</taxon>
        <taxon>Pseudomonadati</taxon>
        <taxon>Pseudomonadota</taxon>
        <taxon>Alphaproteobacteria</taxon>
        <taxon>Hyphomicrobiales</taxon>
        <taxon>Phyllobacteriaceae</taxon>
        <taxon>Mesorhizobium</taxon>
    </lineage>
</organism>
<sequence>MQFVIPKTAAKRRFSGIYWSQHRQARPGPDIDAHSVPLKLVSVPAWIPDTLRSFLAHEVENDELHLGLVVNLRRWPLGVDGLALTVCDGSK</sequence>
<name>A0A7C9R5U8_9HYPH</name>
<protein>
    <submittedName>
        <fullName evidence="1">Uncharacterized protein</fullName>
    </submittedName>
</protein>
<reference evidence="1 2" key="1">
    <citation type="submission" date="2020-02" db="EMBL/GenBank/DDBJ databases">
        <title>Genome sequence of the type strain CGMCC 1.15528 of Mesorhizobium zhangyense.</title>
        <authorList>
            <person name="Gao J."/>
            <person name="Sun J."/>
        </authorList>
    </citation>
    <scope>NUCLEOTIDE SEQUENCE [LARGE SCALE GENOMIC DNA]</scope>
    <source>
        <strain evidence="1 2">CGMCC 1.15528</strain>
    </source>
</reference>
<dbReference type="AlphaFoldDB" id="A0A7C9R5U8"/>
<proteinExistence type="predicted"/>
<dbReference type="EMBL" id="JAAKZG010000003">
    <property type="protein sequence ID" value="NGN40775.1"/>
    <property type="molecule type" value="Genomic_DNA"/>
</dbReference>
<dbReference type="Proteomes" id="UP000481252">
    <property type="component" value="Unassembled WGS sequence"/>
</dbReference>
<gene>
    <name evidence="1" type="ORF">G6N74_06835</name>
</gene>
<keyword evidence="2" id="KW-1185">Reference proteome</keyword>
<evidence type="ECO:0000313" key="1">
    <source>
        <dbReference type="EMBL" id="NGN40775.1"/>
    </source>
</evidence>
<comment type="caution">
    <text evidence="1">The sequence shown here is derived from an EMBL/GenBank/DDBJ whole genome shotgun (WGS) entry which is preliminary data.</text>
</comment>
<evidence type="ECO:0000313" key="2">
    <source>
        <dbReference type="Proteomes" id="UP000481252"/>
    </source>
</evidence>
<accession>A0A7C9R5U8</accession>